<dbReference type="EMBL" id="CP038810">
    <property type="protein sequence ID" value="QBZ98973.1"/>
    <property type="molecule type" value="Genomic_DNA"/>
</dbReference>
<evidence type="ECO:0000313" key="4">
    <source>
        <dbReference type="EMBL" id="QBZ98973.1"/>
    </source>
</evidence>
<dbReference type="InterPro" id="IPR046947">
    <property type="entry name" value="LytR-like"/>
</dbReference>
<protein>
    <submittedName>
        <fullName evidence="4">Transcriptional regulatory protein BtsR</fullName>
    </submittedName>
</protein>
<dbReference type="PANTHER" id="PTHR37299:SF1">
    <property type="entry name" value="STAGE 0 SPORULATION PROTEIN A HOMOLOG"/>
    <property type="match status" value="1"/>
</dbReference>
<dbReference type="GO" id="GO:0000156">
    <property type="term" value="F:phosphorelay response regulator activity"/>
    <property type="evidence" value="ECO:0007669"/>
    <property type="project" value="InterPro"/>
</dbReference>
<dbReference type="RefSeq" id="WP_136152846.1">
    <property type="nucleotide sequence ID" value="NZ_CP038810.1"/>
</dbReference>
<dbReference type="SUPFAM" id="SSF52172">
    <property type="entry name" value="CheY-like"/>
    <property type="match status" value="1"/>
</dbReference>
<dbReference type="PROSITE" id="PS50110">
    <property type="entry name" value="RESPONSE_REGULATORY"/>
    <property type="match status" value="1"/>
</dbReference>
<keyword evidence="5" id="KW-1185">Reference proteome</keyword>
<dbReference type="Pfam" id="PF00072">
    <property type="entry name" value="Response_reg"/>
    <property type="match status" value="1"/>
</dbReference>
<dbReference type="KEGG" id="fsn:GS03_02485"/>
<proteinExistence type="predicted"/>
<reference evidence="4 5" key="1">
    <citation type="submission" date="2019-04" db="EMBL/GenBank/DDBJ databases">
        <title>Flavobacterium sp. GS03.</title>
        <authorList>
            <person name="Kim H."/>
        </authorList>
    </citation>
    <scope>NUCLEOTIDE SEQUENCE [LARGE SCALE GENOMIC DNA]</scope>
    <source>
        <strain evidence="4 5">GS03</strain>
    </source>
</reference>
<sequence>MSLKAIIVEDEKHSRETLKNLLEEFCVDVKVIETAANVDEAVTKIAALHPDVVFLDIELQTGTGFDVLSQLRDINFEVIFTTAFEQYAIKAVKFSSLDYLLKPIDLEELQKSIEKAKKKKNQDVYKKQLETLMLNLKQQHPKLNKICLSTADGFEFINTADILYCKAEGSYTTFILNNNSKLLVSKHLKEYESLLLEQQFMRVHNSFLINLNEVKKFVKSDGGYIIMNNNDTVSISRSKKDDFLELMNNLMH</sequence>
<feature type="modified residue" description="4-aspartylphosphate" evidence="1">
    <location>
        <position position="56"/>
    </location>
</feature>
<feature type="domain" description="Response regulatory" evidence="2">
    <location>
        <begin position="4"/>
        <end position="117"/>
    </location>
</feature>
<dbReference type="InterPro" id="IPR011006">
    <property type="entry name" value="CheY-like_superfamily"/>
</dbReference>
<evidence type="ECO:0000259" key="2">
    <source>
        <dbReference type="PROSITE" id="PS50110"/>
    </source>
</evidence>
<dbReference type="Gene3D" id="2.40.50.1020">
    <property type="entry name" value="LytTr DNA-binding domain"/>
    <property type="match status" value="1"/>
</dbReference>
<dbReference type="Pfam" id="PF04397">
    <property type="entry name" value="LytTR"/>
    <property type="match status" value="1"/>
</dbReference>
<dbReference type="OrthoDB" id="2168082at2"/>
<dbReference type="SMART" id="SM00850">
    <property type="entry name" value="LytTR"/>
    <property type="match status" value="1"/>
</dbReference>
<dbReference type="GO" id="GO:0003677">
    <property type="term" value="F:DNA binding"/>
    <property type="evidence" value="ECO:0007669"/>
    <property type="project" value="InterPro"/>
</dbReference>
<accession>A0A4P7PXZ2</accession>
<dbReference type="AlphaFoldDB" id="A0A4P7PXZ2"/>
<evidence type="ECO:0000259" key="3">
    <source>
        <dbReference type="PROSITE" id="PS50930"/>
    </source>
</evidence>
<feature type="domain" description="HTH LytTR-type" evidence="3">
    <location>
        <begin position="146"/>
        <end position="249"/>
    </location>
</feature>
<evidence type="ECO:0000313" key="5">
    <source>
        <dbReference type="Proteomes" id="UP000296862"/>
    </source>
</evidence>
<keyword evidence="1" id="KW-0597">Phosphoprotein</keyword>
<dbReference type="PROSITE" id="PS50930">
    <property type="entry name" value="HTH_LYTTR"/>
    <property type="match status" value="1"/>
</dbReference>
<gene>
    <name evidence="4" type="primary">btsR_4</name>
    <name evidence="4" type="ORF">GS03_02485</name>
</gene>
<evidence type="ECO:0000256" key="1">
    <source>
        <dbReference type="PROSITE-ProRule" id="PRU00169"/>
    </source>
</evidence>
<dbReference type="InterPro" id="IPR007492">
    <property type="entry name" value="LytTR_DNA-bd_dom"/>
</dbReference>
<dbReference type="PANTHER" id="PTHR37299">
    <property type="entry name" value="TRANSCRIPTIONAL REGULATOR-RELATED"/>
    <property type="match status" value="1"/>
</dbReference>
<name>A0A4P7PXZ2_9FLAO</name>
<dbReference type="Gene3D" id="3.40.50.2300">
    <property type="match status" value="1"/>
</dbReference>
<dbReference type="Proteomes" id="UP000296862">
    <property type="component" value="Chromosome"/>
</dbReference>
<organism evidence="4 5">
    <name type="scientific">Flavobacterium sangjuense</name>
    <dbReference type="NCBI Taxonomy" id="2518177"/>
    <lineage>
        <taxon>Bacteria</taxon>
        <taxon>Pseudomonadati</taxon>
        <taxon>Bacteroidota</taxon>
        <taxon>Flavobacteriia</taxon>
        <taxon>Flavobacteriales</taxon>
        <taxon>Flavobacteriaceae</taxon>
        <taxon>Flavobacterium</taxon>
    </lineage>
</organism>
<dbReference type="SMART" id="SM00448">
    <property type="entry name" value="REC"/>
    <property type="match status" value="1"/>
</dbReference>
<dbReference type="InterPro" id="IPR001789">
    <property type="entry name" value="Sig_transdc_resp-reg_receiver"/>
</dbReference>